<dbReference type="RefSeq" id="WP_140558925.1">
    <property type="nucleotide sequence ID" value="NZ_RZUG01000011.1"/>
</dbReference>
<dbReference type="EMBL" id="RZUG01000011">
    <property type="protein sequence ID" value="KAA8825128.1"/>
    <property type="molecule type" value="Genomic_DNA"/>
</dbReference>
<comment type="caution">
    <text evidence="1">The sequence shown here is derived from an EMBL/GenBank/DDBJ whole genome shotgun (WGS) entry which is preliminary data.</text>
</comment>
<proteinExistence type="predicted"/>
<reference evidence="1 2" key="1">
    <citation type="journal article" date="2019" name="Syst. Appl. Microbiol.">
        <title>Characterization of Bifidobacterium species in feaces of the Egyptian fruit bat: Description of B. vespertilionis sp. nov. and B. rousetti sp. nov.</title>
        <authorList>
            <person name="Modesto M."/>
            <person name="Satti M."/>
            <person name="Watanabe K."/>
            <person name="Puglisi E."/>
            <person name="Morelli L."/>
            <person name="Huang C.-H."/>
            <person name="Liou J.-S."/>
            <person name="Miyashita M."/>
            <person name="Tamura T."/>
            <person name="Saito S."/>
            <person name="Mori K."/>
            <person name="Huang L."/>
            <person name="Sciavilla P."/>
            <person name="Sandri C."/>
            <person name="Spiezio C."/>
            <person name="Vitali F."/>
            <person name="Cavalieri D."/>
            <person name="Perpetuini G."/>
            <person name="Tofalo R."/>
            <person name="Bonetti A."/>
            <person name="Arita M."/>
            <person name="Mattarelli P."/>
        </authorList>
    </citation>
    <scope>NUCLEOTIDE SEQUENCE [LARGE SCALE GENOMIC DNA]</scope>
    <source>
        <strain evidence="1 2">RST19</strain>
    </source>
</reference>
<name>A0A5J5E7K6_9BIFI</name>
<accession>A0A5J5E7K6</accession>
<evidence type="ECO:0000313" key="2">
    <source>
        <dbReference type="Proteomes" id="UP000326251"/>
    </source>
</evidence>
<evidence type="ECO:0000313" key="1">
    <source>
        <dbReference type="EMBL" id="KAA8825128.1"/>
    </source>
</evidence>
<sequence>MNVSESIDWEHTPIDMLHRHRFIARTQEGQTLDGWLCYETVSPHGGSSLFDWDHMTEVIIPRRYGLNVLHPFFRSVNVLKEIRVGRQ</sequence>
<dbReference type="AlphaFoldDB" id="A0A5J5E7K6"/>
<organism evidence="1 2">
    <name type="scientific">Bifidobacterium reuteri</name>
    <dbReference type="NCBI Taxonomy" id="983706"/>
    <lineage>
        <taxon>Bacteria</taxon>
        <taxon>Bacillati</taxon>
        <taxon>Actinomycetota</taxon>
        <taxon>Actinomycetes</taxon>
        <taxon>Bifidobacteriales</taxon>
        <taxon>Bifidobacteriaceae</taxon>
        <taxon>Bifidobacterium</taxon>
    </lineage>
</organism>
<protein>
    <submittedName>
        <fullName evidence="1">Uncharacterized protein</fullName>
    </submittedName>
</protein>
<gene>
    <name evidence="1" type="ORF">EMO92_06830</name>
</gene>
<dbReference type="Proteomes" id="UP000326251">
    <property type="component" value="Unassembled WGS sequence"/>
</dbReference>